<evidence type="ECO:0000256" key="1">
    <source>
        <dbReference type="ARBA" id="ARBA00022737"/>
    </source>
</evidence>
<dbReference type="AlphaFoldDB" id="A0A1X7EN18"/>
<dbReference type="STRING" id="286727.SAMN02982917_1897"/>
<dbReference type="Pfam" id="PF02493">
    <property type="entry name" value="MORN"/>
    <property type="match status" value="4"/>
</dbReference>
<dbReference type="SUPFAM" id="SSF82185">
    <property type="entry name" value="Histone H3 K4-specific methyltransferase SET7/9 N-terminal domain"/>
    <property type="match status" value="1"/>
</dbReference>
<dbReference type="InterPro" id="IPR003409">
    <property type="entry name" value="MORN"/>
</dbReference>
<evidence type="ECO:0000313" key="5">
    <source>
        <dbReference type="Proteomes" id="UP000192936"/>
    </source>
</evidence>
<name>A0A1X7EN18_9PROT</name>
<dbReference type="RefSeq" id="WP_085084491.1">
    <property type="nucleotide sequence ID" value="NZ_FXAK01000002.1"/>
</dbReference>
<feature type="compositionally biased region" description="Low complexity" evidence="2">
    <location>
        <begin position="193"/>
        <end position="211"/>
    </location>
</feature>
<feature type="chain" id="PRO_5012304544" evidence="3">
    <location>
        <begin position="27"/>
        <end position="233"/>
    </location>
</feature>
<dbReference type="Gene3D" id="2.20.110.10">
    <property type="entry name" value="Histone H3 K4-specific methyltransferase SET7/9 N-terminal domain"/>
    <property type="match status" value="2"/>
</dbReference>
<keyword evidence="1" id="KW-0677">Repeat</keyword>
<dbReference type="PANTHER" id="PTHR43215:SF14">
    <property type="entry name" value="RADIAL SPOKE HEAD 1 HOMOLOG"/>
    <property type="match status" value="1"/>
</dbReference>
<accession>A0A1X7EN18</accession>
<organism evidence="4 5">
    <name type="scientific">Azospirillum oryzae</name>
    <dbReference type="NCBI Taxonomy" id="286727"/>
    <lineage>
        <taxon>Bacteria</taxon>
        <taxon>Pseudomonadati</taxon>
        <taxon>Pseudomonadota</taxon>
        <taxon>Alphaproteobacteria</taxon>
        <taxon>Rhodospirillales</taxon>
        <taxon>Azospirillaceae</taxon>
        <taxon>Azospirillum</taxon>
    </lineage>
</organism>
<proteinExistence type="predicted"/>
<evidence type="ECO:0000256" key="2">
    <source>
        <dbReference type="SAM" id="MobiDB-lite"/>
    </source>
</evidence>
<dbReference type="SMART" id="SM00698">
    <property type="entry name" value="MORN"/>
    <property type="match status" value="2"/>
</dbReference>
<evidence type="ECO:0000256" key="3">
    <source>
        <dbReference type="SAM" id="SignalP"/>
    </source>
</evidence>
<reference evidence="4 5" key="1">
    <citation type="submission" date="2017-04" db="EMBL/GenBank/DDBJ databases">
        <authorList>
            <person name="Afonso C.L."/>
            <person name="Miller P.J."/>
            <person name="Scott M.A."/>
            <person name="Spackman E."/>
            <person name="Goraichik I."/>
            <person name="Dimitrov K.M."/>
            <person name="Suarez D.L."/>
            <person name="Swayne D.E."/>
        </authorList>
    </citation>
    <scope>NUCLEOTIDE SEQUENCE [LARGE SCALE GENOMIC DNA]</scope>
    <source>
        <strain evidence="4 5">A2P</strain>
    </source>
</reference>
<feature type="signal peptide" evidence="3">
    <location>
        <begin position="1"/>
        <end position="26"/>
    </location>
</feature>
<dbReference type="OrthoDB" id="7159040at2"/>
<evidence type="ECO:0000313" key="4">
    <source>
        <dbReference type="EMBL" id="SMF36879.1"/>
    </source>
</evidence>
<dbReference type="Proteomes" id="UP000192936">
    <property type="component" value="Unassembled WGS sequence"/>
</dbReference>
<gene>
    <name evidence="4" type="ORF">SAMN02982917_1897</name>
</gene>
<keyword evidence="3" id="KW-0732">Signal</keyword>
<sequence length="233" mass="25530">MPARAALLLPCLGAVLSAMLPGSALAERAVTTEGSDCRVWDQYPDRRKTIRWSGACPGGWGNGPGVLSWSYDGRYDGQVEGTLVDGRLEGRARVTWRDGRRLDGNFRDGLVSGQATHVWPDGRVYEGEWKDDRRTGFGTLTFPSGNKYVGRFHRNRPTGPGEFVTADGGRYRARIDAGGKVSADAPLDRRPQSAEAPSAAEPDPASPPSRAGRPQKLEEWLNQPDQVLRERSR</sequence>
<dbReference type="EMBL" id="FXAK01000002">
    <property type="protein sequence ID" value="SMF36879.1"/>
    <property type="molecule type" value="Genomic_DNA"/>
</dbReference>
<feature type="region of interest" description="Disordered" evidence="2">
    <location>
        <begin position="179"/>
        <end position="233"/>
    </location>
</feature>
<dbReference type="PANTHER" id="PTHR43215">
    <property type="entry name" value="RADIAL SPOKE HEAD 1 HOMOLOG"/>
    <property type="match status" value="1"/>
</dbReference>
<protein>
    <submittedName>
        <fullName evidence="4">Uncharacterized conserved protein</fullName>
    </submittedName>
</protein>